<dbReference type="Gene3D" id="1.25.40.10">
    <property type="entry name" value="Tetratricopeptide repeat domain"/>
    <property type="match status" value="2"/>
</dbReference>
<dbReference type="Gene3D" id="3.40.50.300">
    <property type="entry name" value="P-loop containing nucleotide triphosphate hydrolases"/>
    <property type="match status" value="1"/>
</dbReference>
<dbReference type="SUPFAM" id="SSF48452">
    <property type="entry name" value="TPR-like"/>
    <property type="match status" value="2"/>
</dbReference>
<keyword evidence="1" id="KW-0547">Nucleotide-binding</keyword>
<keyword evidence="1" id="KW-0067">ATP-binding</keyword>
<organism evidence="1">
    <name type="scientific">Streptomyces sp. NBC_00049</name>
    <dbReference type="NCBI Taxonomy" id="2903617"/>
    <lineage>
        <taxon>Bacteria</taxon>
        <taxon>Bacillati</taxon>
        <taxon>Actinomycetota</taxon>
        <taxon>Actinomycetes</taxon>
        <taxon>Kitasatosporales</taxon>
        <taxon>Streptomycetaceae</taxon>
        <taxon>Streptomyces</taxon>
    </lineage>
</organism>
<dbReference type="SUPFAM" id="SSF52540">
    <property type="entry name" value="P-loop containing nucleoside triphosphate hydrolases"/>
    <property type="match status" value="1"/>
</dbReference>
<dbReference type="AlphaFoldDB" id="A0AAU2JXC0"/>
<dbReference type="EMBL" id="CP108264">
    <property type="protein sequence ID" value="WTU77291.1"/>
    <property type="molecule type" value="Genomic_DNA"/>
</dbReference>
<dbReference type="InterPro" id="IPR027417">
    <property type="entry name" value="P-loop_NTPase"/>
</dbReference>
<reference evidence="1" key="1">
    <citation type="submission" date="2022-10" db="EMBL/GenBank/DDBJ databases">
        <title>The complete genomes of actinobacterial strains from the NBC collection.</title>
        <authorList>
            <person name="Joergensen T.S."/>
            <person name="Alvarez Arevalo M."/>
            <person name="Sterndorff E.B."/>
            <person name="Faurdal D."/>
            <person name="Vuksanovic O."/>
            <person name="Mourched A.-S."/>
            <person name="Charusanti P."/>
            <person name="Shaw S."/>
            <person name="Blin K."/>
            <person name="Weber T."/>
        </authorList>
    </citation>
    <scope>NUCLEOTIDE SEQUENCE</scope>
    <source>
        <strain evidence="1">NBC_00049</strain>
    </source>
</reference>
<sequence>MSLAAPGPRQVVRVDSGFGYGVVGADLHVFPDRGPVYLLSEHRPVPAPAAGDTPWLTSQPSRLLNARFRIVDFTGRDGEQAELAAWRDGRGPRAAALWLHGPGGQGKTRLATEFAERSAAAGWKVVTATHGSGTIQPNLGSRDLRLDGAAGLLLVVDYADRWPLSHLTWLFSNKLLDRGLPTRVLLLARSVVPWPAVRAALEDNGVGTGDLVLRALDDPAGGPGSRRAMFTVARDCFAARYGLRDPSVIAVPGYLDRPDFGLVLALHMAALVAVDAHTRGSRPPKDMAGLSAYLLDRERRHWTRLHELRLEGLDYETPPAAMSQVVFTAALTGAAAHPDGGRLLDALGLERPARLLADHTTCYPPQEPGAVLEPLYPDRLAEDFLALSLPGHGQSGHPTAPWAAHTLGVLVARAADGSPPAHLARLLTFLASAAAPHRWPHAARHLEDLLRADAALAVAAGGAALTALAAVDLDPAVLEAVDAYVPRRGQVDLDAGIAALTRRLTDIRLAAGDDPAEHARLYQDLGFRMLRAGHAEEAADVTERAVALLRRLSAADPVAHEPALATALAHLSERAFAAARTEASRRAAEEAVALFRRLSAADPAAYEPGLAVSLFNLGQGMAEARRPEEALAATQWAMGIFRRLADTDPATYAPGLAMTLANEAVFAWKLRRWADALTAAERAVVITRGLVAAGPGASASELNRSVAVDESDLATALANLGYLQWGARRRADSLASLREAAGIKRRLAQINPTAHEPPYAGVLSLLGAGLGRCGLHEEALAVTGEVVDIYRRLAAQHPDRFGEMLAKAVEEHEGARDRASGRPPEGGRTWTFSDHYVTLLNQDEVWQDGQDRRFRLADMDAGYCGNVLRFLLLQADGVFATLVDGLGVSPESLGRRDGEDAAAWLLREQLVVALHRRSEGKPARPELCHCGYAIRPDWNHDHCYPGIIVD</sequence>
<name>A0AAU2JXC0_9ACTN</name>
<evidence type="ECO:0000313" key="1">
    <source>
        <dbReference type="EMBL" id="WTU77291.1"/>
    </source>
</evidence>
<dbReference type="InterPro" id="IPR011990">
    <property type="entry name" value="TPR-like_helical_dom_sf"/>
</dbReference>
<protein>
    <submittedName>
        <fullName evidence="1">ATP-binding protein</fullName>
    </submittedName>
</protein>
<gene>
    <name evidence="1" type="ORF">OG327_30385</name>
</gene>
<accession>A0AAU2JXC0</accession>
<proteinExistence type="predicted"/>
<dbReference type="GO" id="GO:0005524">
    <property type="term" value="F:ATP binding"/>
    <property type="evidence" value="ECO:0007669"/>
    <property type="project" value="UniProtKB-KW"/>
</dbReference>